<evidence type="ECO:0000259" key="2">
    <source>
        <dbReference type="Pfam" id="PF05299"/>
    </source>
</evidence>
<dbReference type="Gene3D" id="1.10.390.10">
    <property type="entry name" value="Neutral Protease Domain 2"/>
    <property type="match status" value="1"/>
</dbReference>
<sequence>MTRRTRHLSGRRCLLAIACCLLAMATARAEHVLYDADGRRLEVSVSPRFPVDSRQQITHWAEQLAHSLTLVYGHWPRQRWAIEVETASGSADDPIPWAQVSRGDTDRVSFYVVTNTHTDALAREWTGYHEVSHLLLPYRGWGDTWFSEGLASYYQNLIQARAGLITEQDMWQRLHAGFVRGRDDTRFDGLSLISVNRQMRRNGGYMRVYWSGAWYFLAADLRLRQRSGGSYGLDNALRDLNDCCGEDALSVPEIIHQLDAASKQSVFSELYTQLRNATQMPDHVPLFAELGITIAGDDVVLSDSGAAAQRRRQFLQSTAL</sequence>
<dbReference type="Proteomes" id="UP000323708">
    <property type="component" value="Unassembled WGS sequence"/>
</dbReference>
<proteinExistence type="predicted"/>
<protein>
    <recommendedName>
        <fullName evidence="2">Peptidase M61 catalytic domain-containing protein</fullName>
    </recommendedName>
</protein>
<comment type="caution">
    <text evidence="3">The sequence shown here is derived from an EMBL/GenBank/DDBJ whole genome shotgun (WGS) entry which is preliminary data.</text>
</comment>
<dbReference type="InterPro" id="IPR007963">
    <property type="entry name" value="Peptidase_M61_catalytic"/>
</dbReference>
<feature type="domain" description="Peptidase M61 catalytic" evidence="2">
    <location>
        <begin position="144"/>
        <end position="177"/>
    </location>
</feature>
<dbReference type="InterPro" id="IPR027268">
    <property type="entry name" value="Peptidase_M4/M1_CTD_sf"/>
</dbReference>
<gene>
    <name evidence="3" type="ORF">F0M18_00260</name>
</gene>
<dbReference type="AlphaFoldDB" id="A0A5B0X3P9"/>
<reference evidence="3 4" key="1">
    <citation type="submission" date="2019-09" db="EMBL/GenBank/DDBJ databases">
        <authorList>
            <person name="Chen X.-Y."/>
        </authorList>
    </citation>
    <scope>NUCLEOTIDE SEQUENCE [LARGE SCALE GENOMIC DNA]</scope>
    <source>
        <strain evidence="3 4">NY5</strain>
    </source>
</reference>
<organism evidence="3 4">
    <name type="scientific">Pseudohalioglobus sediminis</name>
    <dbReference type="NCBI Taxonomy" id="2606449"/>
    <lineage>
        <taxon>Bacteria</taxon>
        <taxon>Pseudomonadati</taxon>
        <taxon>Pseudomonadota</taxon>
        <taxon>Gammaproteobacteria</taxon>
        <taxon>Cellvibrionales</taxon>
        <taxon>Halieaceae</taxon>
        <taxon>Pseudohalioglobus</taxon>
    </lineage>
</organism>
<dbReference type="EMBL" id="VTUX01000001">
    <property type="protein sequence ID" value="KAA1193916.1"/>
    <property type="molecule type" value="Genomic_DNA"/>
</dbReference>
<evidence type="ECO:0000256" key="1">
    <source>
        <dbReference type="SAM" id="SignalP"/>
    </source>
</evidence>
<accession>A0A5B0X3P9</accession>
<evidence type="ECO:0000313" key="3">
    <source>
        <dbReference type="EMBL" id="KAA1193916.1"/>
    </source>
</evidence>
<keyword evidence="1" id="KW-0732">Signal</keyword>
<evidence type="ECO:0000313" key="4">
    <source>
        <dbReference type="Proteomes" id="UP000323708"/>
    </source>
</evidence>
<feature type="signal peptide" evidence="1">
    <location>
        <begin position="1"/>
        <end position="29"/>
    </location>
</feature>
<keyword evidence="4" id="KW-1185">Reference proteome</keyword>
<dbReference type="SUPFAM" id="SSF55486">
    <property type="entry name" value="Metalloproteases ('zincins'), catalytic domain"/>
    <property type="match status" value="1"/>
</dbReference>
<feature type="chain" id="PRO_5022871203" description="Peptidase M61 catalytic domain-containing protein" evidence="1">
    <location>
        <begin position="30"/>
        <end position="320"/>
    </location>
</feature>
<dbReference type="Pfam" id="PF05299">
    <property type="entry name" value="Peptidase_M61"/>
    <property type="match status" value="1"/>
</dbReference>
<name>A0A5B0X3P9_9GAMM</name>